<keyword evidence="1" id="KW-0812">Transmembrane</keyword>
<evidence type="ECO:0000256" key="1">
    <source>
        <dbReference type="SAM" id="Phobius"/>
    </source>
</evidence>
<reference evidence="2 3" key="1">
    <citation type="submission" date="2020-04" db="EMBL/GenBank/DDBJ databases">
        <title>Genome sequencing of novel species.</title>
        <authorList>
            <person name="Heo J."/>
            <person name="Kim S.-J."/>
            <person name="Kim J.-S."/>
            <person name="Hong S.-B."/>
            <person name="Kwon S.-W."/>
        </authorList>
    </citation>
    <scope>NUCLEOTIDE SEQUENCE [LARGE SCALE GENOMIC DNA]</scope>
    <source>
        <strain evidence="2 3">F39-2</strain>
    </source>
</reference>
<organism evidence="2 3">
    <name type="scientific">Mucilaginibacter robiniae</name>
    <dbReference type="NCBI Taxonomy" id="2728022"/>
    <lineage>
        <taxon>Bacteria</taxon>
        <taxon>Pseudomonadati</taxon>
        <taxon>Bacteroidota</taxon>
        <taxon>Sphingobacteriia</taxon>
        <taxon>Sphingobacteriales</taxon>
        <taxon>Sphingobacteriaceae</taxon>
        <taxon>Mucilaginibacter</taxon>
    </lineage>
</organism>
<evidence type="ECO:0000313" key="3">
    <source>
        <dbReference type="Proteomes" id="UP000503278"/>
    </source>
</evidence>
<dbReference type="PANTHER" id="PTHR36434:SF1">
    <property type="entry name" value="MEMBRANE PROTEASE YUGP-RELATED"/>
    <property type="match status" value="1"/>
</dbReference>
<evidence type="ECO:0000313" key="2">
    <source>
        <dbReference type="EMBL" id="QJD96325.1"/>
    </source>
</evidence>
<feature type="transmembrane region" description="Helical" evidence="1">
    <location>
        <begin position="114"/>
        <end position="137"/>
    </location>
</feature>
<feature type="transmembrane region" description="Helical" evidence="1">
    <location>
        <begin position="144"/>
        <end position="164"/>
    </location>
</feature>
<dbReference type="RefSeq" id="WP_169607578.1">
    <property type="nucleotide sequence ID" value="NZ_CP051682.1"/>
</dbReference>
<keyword evidence="3" id="KW-1185">Reference proteome</keyword>
<name>A0A7L5DZA7_9SPHI</name>
<keyword evidence="1" id="KW-1133">Transmembrane helix</keyword>
<dbReference type="Proteomes" id="UP000503278">
    <property type="component" value="Chromosome"/>
</dbReference>
<dbReference type="PANTHER" id="PTHR36434">
    <property type="entry name" value="MEMBRANE PROTEASE YUGP-RELATED"/>
    <property type="match status" value="1"/>
</dbReference>
<gene>
    <name evidence="2" type="ORF">HH214_10835</name>
</gene>
<accession>A0A7L5DZA7</accession>
<dbReference type="KEGG" id="mrob:HH214_10835"/>
<feature type="transmembrane region" description="Helical" evidence="1">
    <location>
        <begin position="197"/>
        <end position="220"/>
    </location>
</feature>
<sequence length="228" mass="25011">MSYLLLIVIGLVSLGVQWRFRNKFKKHSEEGLLSGLSGAEVAERMLNDHGIYNVQVVAAEGQLSDHYNPANHTVNLSSEVYYGRSVAAAAVAAHECGHAVQHAKAYGWLNLRTAIVPAIQVASNIVQWTLMIGVMLLIFSGNPLILAIGVAALALVTVFSFITLPVEFDASRRALAWLDNNYNVVQTRQEHDEAKDALWWAAMTYVVAALSSLATLLYYASLLSGRRR</sequence>
<protein>
    <submittedName>
        <fullName evidence="2">Zinc metallopeptidase</fullName>
    </submittedName>
</protein>
<dbReference type="EMBL" id="CP051682">
    <property type="protein sequence ID" value="QJD96325.1"/>
    <property type="molecule type" value="Genomic_DNA"/>
</dbReference>
<dbReference type="Pfam" id="PF04298">
    <property type="entry name" value="Zn_peptidase_2"/>
    <property type="match status" value="1"/>
</dbReference>
<proteinExistence type="predicted"/>
<keyword evidence="1" id="KW-0472">Membrane</keyword>
<dbReference type="InterPro" id="IPR007395">
    <property type="entry name" value="Zn_peptidase_2"/>
</dbReference>
<dbReference type="AlphaFoldDB" id="A0A7L5DZA7"/>